<keyword evidence="6" id="KW-0269">Exonuclease</keyword>
<feature type="domain" description="RNB" evidence="8">
    <location>
        <begin position="231"/>
        <end position="561"/>
    </location>
</feature>
<comment type="catalytic activity">
    <reaction evidence="1">
        <text>Exonucleolytic cleavage in the 3'- to 5'-direction to yield nucleoside 5'-phosphates.</text>
        <dbReference type="EC" id="3.1.13.1"/>
    </reaction>
</comment>
<dbReference type="NCBIfam" id="TIGR00358">
    <property type="entry name" value="3_prime_RNase"/>
    <property type="match status" value="1"/>
</dbReference>
<evidence type="ECO:0000256" key="6">
    <source>
        <dbReference type="ARBA" id="ARBA00022839"/>
    </source>
</evidence>
<dbReference type="PROSITE" id="PS01175">
    <property type="entry name" value="RIBONUCLEASE_II"/>
    <property type="match status" value="1"/>
</dbReference>
<organism evidence="9 10">
    <name type="scientific">Candidatus Caccosoma faecigallinarum</name>
    <dbReference type="NCBI Taxonomy" id="2840720"/>
    <lineage>
        <taxon>Bacteria</taxon>
        <taxon>Bacillati</taxon>
        <taxon>Bacillota</taxon>
        <taxon>Bacillota incertae sedis</taxon>
        <taxon>Candidatus Caccosoma</taxon>
    </lineage>
</organism>
<evidence type="ECO:0000259" key="8">
    <source>
        <dbReference type="SMART" id="SM00955"/>
    </source>
</evidence>
<dbReference type="GO" id="GO:0005829">
    <property type="term" value="C:cytosol"/>
    <property type="evidence" value="ECO:0007669"/>
    <property type="project" value="TreeGrafter"/>
</dbReference>
<keyword evidence="3" id="KW-0963">Cytoplasm</keyword>
<dbReference type="InterPro" id="IPR001900">
    <property type="entry name" value="RNase_II/R"/>
</dbReference>
<dbReference type="InterPro" id="IPR004476">
    <property type="entry name" value="RNase_II/RNase_R"/>
</dbReference>
<name>A0A9D1GA24_9FIRM</name>
<evidence type="ECO:0000256" key="4">
    <source>
        <dbReference type="ARBA" id="ARBA00022722"/>
    </source>
</evidence>
<dbReference type="Pfam" id="PF17876">
    <property type="entry name" value="CSD2"/>
    <property type="match status" value="1"/>
</dbReference>
<dbReference type="GO" id="GO:0006402">
    <property type="term" value="P:mRNA catabolic process"/>
    <property type="evidence" value="ECO:0007669"/>
    <property type="project" value="TreeGrafter"/>
</dbReference>
<dbReference type="EMBL" id="DVKI01000178">
    <property type="protein sequence ID" value="HIT17841.1"/>
    <property type="molecule type" value="Genomic_DNA"/>
</dbReference>
<dbReference type="InterPro" id="IPR050180">
    <property type="entry name" value="RNR_Ribonuclease"/>
</dbReference>
<evidence type="ECO:0000313" key="10">
    <source>
        <dbReference type="Proteomes" id="UP000886893"/>
    </source>
</evidence>
<dbReference type="InterPro" id="IPR012340">
    <property type="entry name" value="NA-bd_OB-fold"/>
</dbReference>
<dbReference type="AlphaFoldDB" id="A0A9D1GA24"/>
<protein>
    <recommendedName>
        <fullName evidence="2">exoribonuclease II</fullName>
        <ecNumber evidence="2">3.1.13.1</ecNumber>
    </recommendedName>
</protein>
<dbReference type="InterPro" id="IPR040476">
    <property type="entry name" value="CSD2"/>
</dbReference>
<dbReference type="SUPFAM" id="SSF50249">
    <property type="entry name" value="Nucleic acid-binding proteins"/>
    <property type="match status" value="1"/>
</dbReference>
<reference evidence="9" key="1">
    <citation type="submission" date="2020-10" db="EMBL/GenBank/DDBJ databases">
        <authorList>
            <person name="Gilroy R."/>
        </authorList>
    </citation>
    <scope>NUCLEOTIDE SEQUENCE</scope>
    <source>
        <strain evidence="9">14508</strain>
    </source>
</reference>
<dbReference type="GO" id="GO:0008859">
    <property type="term" value="F:exoribonuclease II activity"/>
    <property type="evidence" value="ECO:0007669"/>
    <property type="project" value="UniProtKB-EC"/>
</dbReference>
<evidence type="ECO:0000256" key="2">
    <source>
        <dbReference type="ARBA" id="ARBA00012163"/>
    </source>
</evidence>
<dbReference type="Proteomes" id="UP000886893">
    <property type="component" value="Unassembled WGS sequence"/>
</dbReference>
<reference evidence="9" key="2">
    <citation type="journal article" date="2021" name="PeerJ">
        <title>Extensive microbial diversity within the chicken gut microbiome revealed by metagenomics and culture.</title>
        <authorList>
            <person name="Gilroy R."/>
            <person name="Ravi A."/>
            <person name="Getino M."/>
            <person name="Pursley I."/>
            <person name="Horton D.L."/>
            <person name="Alikhan N.F."/>
            <person name="Baker D."/>
            <person name="Gharbi K."/>
            <person name="Hall N."/>
            <person name="Watson M."/>
            <person name="Adriaenssens E.M."/>
            <person name="Foster-Nyarko E."/>
            <person name="Jarju S."/>
            <person name="Secka A."/>
            <person name="Antonio M."/>
            <person name="Oren A."/>
            <person name="Chaudhuri R.R."/>
            <person name="La Ragione R."/>
            <person name="Hildebrand F."/>
            <person name="Pallen M.J."/>
        </authorList>
    </citation>
    <scope>NUCLEOTIDE SEQUENCE</scope>
    <source>
        <strain evidence="9">14508</strain>
    </source>
</reference>
<dbReference type="PANTHER" id="PTHR23355">
    <property type="entry name" value="RIBONUCLEASE"/>
    <property type="match status" value="1"/>
</dbReference>
<dbReference type="InterPro" id="IPR022966">
    <property type="entry name" value="RNase_II/R_CS"/>
</dbReference>
<evidence type="ECO:0000256" key="3">
    <source>
        <dbReference type="ARBA" id="ARBA00022490"/>
    </source>
</evidence>
<feature type="non-terminal residue" evidence="9">
    <location>
        <position position="591"/>
    </location>
</feature>
<keyword evidence="4" id="KW-0540">Nuclease</keyword>
<dbReference type="GO" id="GO:0003723">
    <property type="term" value="F:RNA binding"/>
    <property type="evidence" value="ECO:0007669"/>
    <property type="project" value="UniProtKB-KW"/>
</dbReference>
<gene>
    <name evidence="9" type="ORF">IAD04_05670</name>
</gene>
<keyword evidence="5" id="KW-0378">Hydrolase</keyword>
<evidence type="ECO:0000256" key="7">
    <source>
        <dbReference type="ARBA" id="ARBA00022884"/>
    </source>
</evidence>
<sequence length="591" mass="68836">MEEKLLQLLNQKEYTKMTPSEIAKALQIKDDDFKLLMKSLNALEDKGIIYITKNGYIHLAKNLKIYIGEIIQIRKYYAICKVSSMDEKTFEVEIPIEELQFAYKNDIVRIQLTHQNKGKVLEIIRHNRWELICEYKNRQWICDDKFFPYEIKIINRNIKVVDGQIALLTIKKYDHFIIHCEIKKILGHRNDPGIDILSEVIKSGVPYEFSDKLLDYCQKIIQNKPLDLDRRVDLTNQLIVTIDGLDAKDLDDAISLKINDHGNYELGVHIADVSYYVSAKNLIDQEAYRRGTSIYLADRVIPMLPHLLSNGICSLNENEIRLTISCVMEIDAEGNVIHYDIFPSYICSKGRLNYQDVNALFAHQPYQYPYSSEMKEMLFLMRNLSSILTKKMLQNGYLDLDIKEAKLIVNENTHQVERIEQRIQGEAEKLIENFMILANETVASHIYYQQLPFIYRVHPAPTLEKLMGLSASLKEINVQLPIKGKKFHVKELQKILESVRKTDKEDIVSNLILRSLNKAIYSVENVGHFGLGSSVYTHFTSPIRRYPDLLVHRYLRQYEFCHQYDVDLDFLVMAAENSSVCERRAIALERE</sequence>
<comment type="caution">
    <text evidence="9">The sequence shown here is derived from an EMBL/GenBank/DDBJ whole genome shotgun (WGS) entry which is preliminary data.</text>
</comment>
<evidence type="ECO:0000256" key="1">
    <source>
        <dbReference type="ARBA" id="ARBA00001849"/>
    </source>
</evidence>
<dbReference type="Pfam" id="PF00773">
    <property type="entry name" value="RNB"/>
    <property type="match status" value="1"/>
</dbReference>
<keyword evidence="7" id="KW-0694">RNA-binding</keyword>
<dbReference type="EC" id="3.1.13.1" evidence="2"/>
<proteinExistence type="predicted"/>
<dbReference type="PANTHER" id="PTHR23355:SF9">
    <property type="entry name" value="DIS3-LIKE EXONUCLEASE 2"/>
    <property type="match status" value="1"/>
</dbReference>
<evidence type="ECO:0000313" key="9">
    <source>
        <dbReference type="EMBL" id="HIT17841.1"/>
    </source>
</evidence>
<dbReference type="SMART" id="SM00955">
    <property type="entry name" value="RNB"/>
    <property type="match status" value="1"/>
</dbReference>
<accession>A0A9D1GA24</accession>
<evidence type="ECO:0000256" key="5">
    <source>
        <dbReference type="ARBA" id="ARBA00022801"/>
    </source>
</evidence>